<proteinExistence type="predicted"/>
<accession>A0A2P2PBK7</accession>
<dbReference type="EMBL" id="GGEC01071642">
    <property type="protein sequence ID" value="MBX52126.1"/>
    <property type="molecule type" value="Transcribed_RNA"/>
</dbReference>
<evidence type="ECO:0000313" key="1">
    <source>
        <dbReference type="EMBL" id="MBX52126.1"/>
    </source>
</evidence>
<sequence>MCLCVYISALGYYFESLTCLTGNIGSKCLILNEIVISPYQFLYSKDSTT</sequence>
<dbReference type="AlphaFoldDB" id="A0A2P2PBK7"/>
<name>A0A2P2PBK7_RHIMU</name>
<protein>
    <submittedName>
        <fullName evidence="1">Uncharacterized protein</fullName>
    </submittedName>
</protein>
<organism evidence="1">
    <name type="scientific">Rhizophora mucronata</name>
    <name type="common">Asiatic mangrove</name>
    <dbReference type="NCBI Taxonomy" id="61149"/>
    <lineage>
        <taxon>Eukaryota</taxon>
        <taxon>Viridiplantae</taxon>
        <taxon>Streptophyta</taxon>
        <taxon>Embryophyta</taxon>
        <taxon>Tracheophyta</taxon>
        <taxon>Spermatophyta</taxon>
        <taxon>Magnoliopsida</taxon>
        <taxon>eudicotyledons</taxon>
        <taxon>Gunneridae</taxon>
        <taxon>Pentapetalae</taxon>
        <taxon>rosids</taxon>
        <taxon>fabids</taxon>
        <taxon>Malpighiales</taxon>
        <taxon>Rhizophoraceae</taxon>
        <taxon>Rhizophora</taxon>
    </lineage>
</organism>
<reference evidence="1" key="1">
    <citation type="submission" date="2018-02" db="EMBL/GenBank/DDBJ databases">
        <title>Rhizophora mucronata_Transcriptome.</title>
        <authorList>
            <person name="Meera S.P."/>
            <person name="Sreeshan A."/>
            <person name="Augustine A."/>
        </authorList>
    </citation>
    <scope>NUCLEOTIDE SEQUENCE</scope>
    <source>
        <tissue evidence="1">Leaf</tissue>
    </source>
</reference>